<proteinExistence type="predicted"/>
<feature type="transmembrane region" description="Helical" evidence="1">
    <location>
        <begin position="133"/>
        <end position="153"/>
    </location>
</feature>
<dbReference type="Pfam" id="PF13466">
    <property type="entry name" value="STAS_2"/>
    <property type="match status" value="1"/>
</dbReference>
<sequence>MTEPTAPVAEAGAATTDAGRVALAGDWTIESAGVLRDRLTRAMDAEPGDIVVDGSAITRFDTAGAWLVETARRRLDADGRKVALENFDADAASLIETVGRFGQDQTSAPARGNIAQRFIEAVGRQALDLVGDALAVLSLFGELCAAVVGLLTLRRKMRWASLFNHIDRMGLKAIPIVALMSFLIGMIIAQQGGFYLRTFGAEVYVIALVGVLVCREIGVLLTAIMVAGRTGSAITAEIGSMKMREEIDALTVLGVSPTDVLVMPRVLALVISLPLLTIVADLAALAGAWVIVVTYIGIPSNTFFQLLREAVTLQYVLIGLAKAPVMAATIGLMACVEGRKVSGSAESLGLHTTLSVVKGIFMVIVMDGFFAIMLASAGI</sequence>
<dbReference type="CDD" id="cd07043">
    <property type="entry name" value="STAS_anti-anti-sigma_factors"/>
    <property type="match status" value="1"/>
</dbReference>
<dbReference type="Pfam" id="PF02405">
    <property type="entry name" value="MlaE"/>
    <property type="match status" value="1"/>
</dbReference>
<gene>
    <name evidence="3" type="ORF">I5731_03235</name>
</gene>
<feature type="transmembrane region" description="Helical" evidence="1">
    <location>
        <begin position="173"/>
        <end position="191"/>
    </location>
</feature>
<dbReference type="GO" id="GO:0005548">
    <property type="term" value="F:phospholipid transporter activity"/>
    <property type="evidence" value="ECO:0007669"/>
    <property type="project" value="TreeGrafter"/>
</dbReference>
<keyword evidence="1" id="KW-0812">Transmembrane</keyword>
<dbReference type="Gene3D" id="3.30.750.24">
    <property type="entry name" value="STAS domain"/>
    <property type="match status" value="1"/>
</dbReference>
<dbReference type="GO" id="GO:0043190">
    <property type="term" value="C:ATP-binding cassette (ABC) transporter complex"/>
    <property type="evidence" value="ECO:0007669"/>
    <property type="project" value="InterPro"/>
</dbReference>
<comment type="caution">
    <text evidence="3">The sequence shown here is derived from an EMBL/GenBank/DDBJ whole genome shotgun (WGS) entry which is preliminary data.</text>
</comment>
<feature type="transmembrane region" description="Helical" evidence="1">
    <location>
        <begin position="203"/>
        <end position="228"/>
    </location>
</feature>
<accession>A0A931I0N6</accession>
<dbReference type="AlphaFoldDB" id="A0A931I0N6"/>
<dbReference type="SUPFAM" id="SSF52091">
    <property type="entry name" value="SpoIIaa-like"/>
    <property type="match status" value="1"/>
</dbReference>
<evidence type="ECO:0000259" key="2">
    <source>
        <dbReference type="PROSITE" id="PS50801"/>
    </source>
</evidence>
<dbReference type="EMBL" id="JADZLT010000040">
    <property type="protein sequence ID" value="MBH0236826.1"/>
    <property type="molecule type" value="Genomic_DNA"/>
</dbReference>
<feature type="transmembrane region" description="Helical" evidence="1">
    <location>
        <begin position="278"/>
        <end position="298"/>
    </location>
</feature>
<dbReference type="PROSITE" id="PS50801">
    <property type="entry name" value="STAS"/>
    <property type="match status" value="1"/>
</dbReference>
<reference evidence="3" key="1">
    <citation type="submission" date="2020-12" db="EMBL/GenBank/DDBJ databases">
        <title>Methylobrevis albus sp. nov., isolated from fresh water lack sediment.</title>
        <authorList>
            <person name="Zou Q."/>
        </authorList>
    </citation>
    <scope>NUCLEOTIDE SEQUENCE</scope>
    <source>
        <strain evidence="3">L22</strain>
    </source>
</reference>
<keyword evidence="4" id="KW-1185">Reference proteome</keyword>
<dbReference type="InterPro" id="IPR058548">
    <property type="entry name" value="MlaB-like_STAS"/>
</dbReference>
<evidence type="ECO:0000256" key="1">
    <source>
        <dbReference type="SAM" id="Phobius"/>
    </source>
</evidence>
<name>A0A931I0N6_9HYPH</name>
<dbReference type="InterPro" id="IPR036513">
    <property type="entry name" value="STAS_dom_sf"/>
</dbReference>
<feature type="transmembrane region" description="Helical" evidence="1">
    <location>
        <begin position="249"/>
        <end position="272"/>
    </location>
</feature>
<feature type="domain" description="STAS" evidence="2">
    <location>
        <begin position="21"/>
        <end position="99"/>
    </location>
</feature>
<organism evidence="3 4">
    <name type="scientific">Methylobrevis albus</name>
    <dbReference type="NCBI Taxonomy" id="2793297"/>
    <lineage>
        <taxon>Bacteria</taxon>
        <taxon>Pseudomonadati</taxon>
        <taxon>Pseudomonadota</taxon>
        <taxon>Alphaproteobacteria</taxon>
        <taxon>Hyphomicrobiales</taxon>
        <taxon>Pleomorphomonadaceae</taxon>
        <taxon>Methylobrevis</taxon>
    </lineage>
</organism>
<dbReference type="PANTHER" id="PTHR30188:SF3">
    <property type="entry name" value="ABC TRANSPORTER PERMEASE"/>
    <property type="match status" value="1"/>
</dbReference>
<dbReference type="Proteomes" id="UP000631694">
    <property type="component" value="Unassembled WGS sequence"/>
</dbReference>
<keyword evidence="1" id="KW-1133">Transmembrane helix</keyword>
<feature type="transmembrane region" description="Helical" evidence="1">
    <location>
        <begin position="310"/>
        <end position="334"/>
    </location>
</feature>
<dbReference type="RefSeq" id="WP_197309923.1">
    <property type="nucleotide sequence ID" value="NZ_JADZLT010000040.1"/>
</dbReference>
<dbReference type="PANTHER" id="PTHR30188">
    <property type="entry name" value="ABC TRANSPORTER PERMEASE PROTEIN-RELATED"/>
    <property type="match status" value="1"/>
</dbReference>
<keyword evidence="1" id="KW-0472">Membrane</keyword>
<dbReference type="InterPro" id="IPR030802">
    <property type="entry name" value="Permease_MalE"/>
</dbReference>
<protein>
    <submittedName>
        <fullName evidence="3">ABC transporter permease</fullName>
    </submittedName>
</protein>
<evidence type="ECO:0000313" key="4">
    <source>
        <dbReference type="Proteomes" id="UP000631694"/>
    </source>
</evidence>
<feature type="transmembrane region" description="Helical" evidence="1">
    <location>
        <begin position="354"/>
        <end position="375"/>
    </location>
</feature>
<evidence type="ECO:0000313" key="3">
    <source>
        <dbReference type="EMBL" id="MBH0236826.1"/>
    </source>
</evidence>
<dbReference type="InterPro" id="IPR002645">
    <property type="entry name" value="STAS_dom"/>
</dbReference>